<dbReference type="PANTHER" id="PTHR43963">
    <property type="entry name" value="CARBONYL REDUCTASE 1-RELATED"/>
    <property type="match status" value="1"/>
</dbReference>
<dbReference type="PRINTS" id="PR00081">
    <property type="entry name" value="GDHRDH"/>
</dbReference>
<keyword evidence="8" id="KW-1185">Reference proteome</keyword>
<comment type="similarity">
    <text evidence="1 5">Belongs to the short-chain dehydrogenases/reductases (SDR) family.</text>
</comment>
<dbReference type="AlphaFoldDB" id="A0A8B6HLT3"/>
<evidence type="ECO:0000313" key="8">
    <source>
        <dbReference type="Proteomes" id="UP000596742"/>
    </source>
</evidence>
<dbReference type="PANTHER" id="PTHR43963:SF4">
    <property type="entry name" value="CARBONYL REDUCTASE (NADPH)"/>
    <property type="match status" value="1"/>
</dbReference>
<dbReference type="EMBL" id="UYJE01010326">
    <property type="protein sequence ID" value="VDI82081.1"/>
    <property type="molecule type" value="Genomic_DNA"/>
</dbReference>
<keyword evidence="3 7" id="KW-0560">Oxidoreductase</keyword>
<dbReference type="OrthoDB" id="7289984at2759"/>
<gene>
    <name evidence="7" type="ORF">MGAL_10B076984</name>
</gene>
<dbReference type="Pfam" id="PF13561">
    <property type="entry name" value="adh_short_C2"/>
    <property type="match status" value="1"/>
</dbReference>
<protein>
    <recommendedName>
        <fullName evidence="4">carbonyl reductase (NADPH)</fullName>
        <ecNumber evidence="4">1.1.1.184</ecNumber>
    </recommendedName>
</protein>
<dbReference type="InterPro" id="IPR045313">
    <property type="entry name" value="CBR1-like"/>
</dbReference>
<comment type="caution">
    <text evidence="7">The sequence shown here is derived from an EMBL/GenBank/DDBJ whole genome shotgun (WGS) entry which is preliminary data.</text>
</comment>
<keyword evidence="2" id="KW-0521">NADP</keyword>
<dbReference type="CDD" id="cd05324">
    <property type="entry name" value="carb_red_PTCR-like_SDR_c"/>
    <property type="match status" value="1"/>
</dbReference>
<name>A0A8B6HLT3_MYTGA</name>
<dbReference type="GO" id="GO:0004090">
    <property type="term" value="F:carbonyl reductase (NADPH) activity"/>
    <property type="evidence" value="ECO:0007669"/>
    <property type="project" value="UniProtKB-EC"/>
</dbReference>
<evidence type="ECO:0000313" key="7">
    <source>
        <dbReference type="EMBL" id="VDI82081.1"/>
    </source>
</evidence>
<dbReference type="InterPro" id="IPR036291">
    <property type="entry name" value="NAD(P)-bd_dom_sf"/>
</dbReference>
<keyword evidence="6" id="KW-0732">Signal</keyword>
<proteinExistence type="inferred from homology"/>
<sequence length="472" mass="51807">MYYFLLHLSANFITSVVSTNISYYLEDEGKQTEKELQEETGNNEITFVYGNVTQDDDVKRIISTTIEKYKRLDCLINNAGTHSPHATIDNTSSEQFNSLININLTVYFRFCKGGIVSMTKALAVDEAEHRVRVNSVSPGNIRTPLLDYMCSLEPDPKKALKDCDNTQILGNIGEGRDVAMACLYLAADAPFVTGTNLNVSGGAEVTGANKGIGYAVVQALCKQFDGDVLLTGRSEERCKAAVAELQKQGMSPKYHQLDIDDQASINKLRDFVKEQYGGIDVLVNNAGIAFKQSATESFGEQARVSCGTNFTGTLNVCNTLFPLLRPHARVSNVSSFVSQMTISKCSKEIQEKFKNPSITMDQLKGLMQQFIDAAQTGSHQKQGFADWSYGMSKVGVTVMSFIQQRELNSDPREDIVVNACDPGYVDTDMSSHKGTKTVEQGADTPVYVAMLPPGTTSPKGDFVSDRTIKKWG</sequence>
<dbReference type="InterPro" id="IPR002347">
    <property type="entry name" value="SDR_fam"/>
</dbReference>
<dbReference type="Proteomes" id="UP000596742">
    <property type="component" value="Unassembled WGS sequence"/>
</dbReference>
<evidence type="ECO:0000256" key="5">
    <source>
        <dbReference type="RuleBase" id="RU000363"/>
    </source>
</evidence>
<accession>A0A8B6HLT3</accession>
<dbReference type="EC" id="1.1.1.184" evidence="4"/>
<evidence type="ECO:0000256" key="4">
    <source>
        <dbReference type="ARBA" id="ARBA00026118"/>
    </source>
</evidence>
<evidence type="ECO:0000256" key="2">
    <source>
        <dbReference type="ARBA" id="ARBA00022857"/>
    </source>
</evidence>
<evidence type="ECO:0000256" key="1">
    <source>
        <dbReference type="ARBA" id="ARBA00006484"/>
    </source>
</evidence>
<organism evidence="7 8">
    <name type="scientific">Mytilus galloprovincialis</name>
    <name type="common">Mediterranean mussel</name>
    <dbReference type="NCBI Taxonomy" id="29158"/>
    <lineage>
        <taxon>Eukaryota</taxon>
        <taxon>Metazoa</taxon>
        <taxon>Spiralia</taxon>
        <taxon>Lophotrochozoa</taxon>
        <taxon>Mollusca</taxon>
        <taxon>Bivalvia</taxon>
        <taxon>Autobranchia</taxon>
        <taxon>Pteriomorphia</taxon>
        <taxon>Mytilida</taxon>
        <taxon>Mytiloidea</taxon>
        <taxon>Mytilidae</taxon>
        <taxon>Mytilinae</taxon>
        <taxon>Mytilus</taxon>
    </lineage>
</organism>
<dbReference type="Gene3D" id="3.40.50.720">
    <property type="entry name" value="NAD(P)-binding Rossmann-like Domain"/>
    <property type="match status" value="3"/>
</dbReference>
<evidence type="ECO:0000256" key="6">
    <source>
        <dbReference type="SAM" id="SignalP"/>
    </source>
</evidence>
<reference evidence="7" key="1">
    <citation type="submission" date="2018-11" db="EMBL/GenBank/DDBJ databases">
        <authorList>
            <person name="Alioto T."/>
            <person name="Alioto T."/>
        </authorList>
    </citation>
    <scope>NUCLEOTIDE SEQUENCE</scope>
</reference>
<dbReference type="Pfam" id="PF00106">
    <property type="entry name" value="adh_short"/>
    <property type="match status" value="1"/>
</dbReference>
<dbReference type="SUPFAM" id="SSF51735">
    <property type="entry name" value="NAD(P)-binding Rossmann-fold domains"/>
    <property type="match status" value="2"/>
</dbReference>
<evidence type="ECO:0000256" key="3">
    <source>
        <dbReference type="ARBA" id="ARBA00023002"/>
    </source>
</evidence>
<feature type="chain" id="PRO_5032567369" description="carbonyl reductase (NADPH)" evidence="6">
    <location>
        <begin position="19"/>
        <end position="472"/>
    </location>
</feature>
<dbReference type="PRINTS" id="PR00080">
    <property type="entry name" value="SDRFAMILY"/>
</dbReference>
<feature type="signal peptide" evidence="6">
    <location>
        <begin position="1"/>
        <end position="18"/>
    </location>
</feature>